<dbReference type="Proteomes" id="UP000198505">
    <property type="component" value="Unassembled WGS sequence"/>
</dbReference>
<dbReference type="InterPro" id="IPR022606">
    <property type="entry name" value="DUF2914"/>
</dbReference>
<keyword evidence="5" id="KW-1185">Reference proteome</keyword>
<feature type="transmembrane region" description="Helical" evidence="1">
    <location>
        <begin position="178"/>
        <end position="197"/>
    </location>
</feature>
<feature type="domain" description="DUF5924" evidence="3">
    <location>
        <begin position="12"/>
        <end position="267"/>
    </location>
</feature>
<organism evidence="4 5">
    <name type="scientific">Vreelandella subterranea</name>
    <dbReference type="NCBI Taxonomy" id="416874"/>
    <lineage>
        <taxon>Bacteria</taxon>
        <taxon>Pseudomonadati</taxon>
        <taxon>Pseudomonadota</taxon>
        <taxon>Gammaproteobacteria</taxon>
        <taxon>Oceanospirillales</taxon>
        <taxon>Halomonadaceae</taxon>
        <taxon>Vreelandella</taxon>
    </lineage>
</organism>
<feature type="transmembrane region" description="Helical" evidence="1">
    <location>
        <begin position="27"/>
        <end position="45"/>
    </location>
</feature>
<evidence type="ECO:0000313" key="5">
    <source>
        <dbReference type="Proteomes" id="UP000198505"/>
    </source>
</evidence>
<dbReference type="InterPro" id="IPR045968">
    <property type="entry name" value="DUF5924"/>
</dbReference>
<dbReference type="RefSeq" id="WP_092829359.1">
    <property type="nucleotide sequence ID" value="NZ_FOGS01000011.1"/>
</dbReference>
<sequence length="385" mass="43200">MSTLLTQARIAALQSFVERLVVRLKPWSWLWPPLAFAAGLGSFFLVDRQQWLGAALALGLLFAWLLLLSESLVGRWLARRGYPTLPKGVASFIAQMIHQETLFFTLPFILITTVWNSGQSLFTLCVVAMAVLSIIDPLYYKIAGRWRSLYFMFHALCVFLVVLVTLPIMLHLTTGQSLLLAIATMLVVAIPSFWHLLRQRSFSGWFPLLAMMLLVAGLAWFGRAWVPPASLWMTGTALSPALNIQQREPRGSIALTPQAIKQSGLYVYTAIRAPRGLSETVSHVWHHNGEQLDVVDLNINGGREEGYRAWSHKLNFPEDPSGRWRVDIMTDSGQRLGLIRFTVSEDTDKATLADSDIRPAGLSRLNLQRFIAGRDRDVDQSDAEQ</sequence>
<accession>A0A1H9VZ88</accession>
<dbReference type="AlphaFoldDB" id="A0A1H9VZ88"/>
<keyword evidence="1" id="KW-1133">Transmembrane helix</keyword>
<evidence type="ECO:0000259" key="3">
    <source>
        <dbReference type="Pfam" id="PF19346"/>
    </source>
</evidence>
<feature type="transmembrane region" description="Helical" evidence="1">
    <location>
        <begin position="204"/>
        <end position="226"/>
    </location>
</feature>
<keyword evidence="1" id="KW-0472">Membrane</keyword>
<dbReference type="Pfam" id="PF19346">
    <property type="entry name" value="DUF5924"/>
    <property type="match status" value="1"/>
</dbReference>
<gene>
    <name evidence="4" type="ORF">SAMN04487958_111110</name>
</gene>
<dbReference type="STRING" id="416874.SAMN04487958_111110"/>
<protein>
    <recommendedName>
        <fullName evidence="6">DUF2914 domain-containing protein</fullName>
    </recommendedName>
</protein>
<evidence type="ECO:0000259" key="2">
    <source>
        <dbReference type="Pfam" id="PF11141"/>
    </source>
</evidence>
<feature type="transmembrane region" description="Helical" evidence="1">
    <location>
        <begin position="121"/>
        <end position="139"/>
    </location>
</feature>
<dbReference type="Pfam" id="PF11141">
    <property type="entry name" value="DUF2914"/>
    <property type="match status" value="1"/>
</dbReference>
<dbReference type="EMBL" id="FOGS01000011">
    <property type="protein sequence ID" value="SES26975.1"/>
    <property type="molecule type" value="Genomic_DNA"/>
</dbReference>
<feature type="transmembrane region" description="Helical" evidence="1">
    <location>
        <begin position="151"/>
        <end position="172"/>
    </location>
</feature>
<reference evidence="5" key="1">
    <citation type="submission" date="2016-10" db="EMBL/GenBank/DDBJ databases">
        <authorList>
            <person name="Varghese N."/>
            <person name="Submissions S."/>
        </authorList>
    </citation>
    <scope>NUCLEOTIDE SEQUENCE [LARGE SCALE GENOMIC DNA]</scope>
    <source>
        <strain evidence="5">CGMCC 1.6495</strain>
    </source>
</reference>
<name>A0A1H9VZ88_9GAMM</name>
<evidence type="ECO:0000313" key="4">
    <source>
        <dbReference type="EMBL" id="SES26975.1"/>
    </source>
</evidence>
<evidence type="ECO:0000256" key="1">
    <source>
        <dbReference type="SAM" id="Phobius"/>
    </source>
</evidence>
<feature type="transmembrane region" description="Helical" evidence="1">
    <location>
        <begin position="51"/>
        <end position="68"/>
    </location>
</feature>
<evidence type="ECO:0008006" key="6">
    <source>
        <dbReference type="Google" id="ProtNLM"/>
    </source>
</evidence>
<feature type="domain" description="DUF2914" evidence="2">
    <location>
        <begin position="279"/>
        <end position="343"/>
    </location>
</feature>
<proteinExistence type="predicted"/>
<keyword evidence="1" id="KW-0812">Transmembrane</keyword>
<feature type="transmembrane region" description="Helical" evidence="1">
    <location>
        <begin position="89"/>
        <end position="115"/>
    </location>
</feature>